<dbReference type="PANTHER" id="PTHR47018">
    <property type="entry name" value="CXC DOMAIN-CONTAINING PROTEIN-RELATED"/>
    <property type="match status" value="1"/>
</dbReference>
<protein>
    <submittedName>
        <fullName evidence="1">Uncharacterized protein</fullName>
    </submittedName>
</protein>
<dbReference type="AlphaFoldDB" id="A0A9N9QPP9"/>
<evidence type="ECO:0000313" key="1">
    <source>
        <dbReference type="EMBL" id="CAG9768418.1"/>
    </source>
</evidence>
<evidence type="ECO:0000313" key="2">
    <source>
        <dbReference type="Proteomes" id="UP001152799"/>
    </source>
</evidence>
<dbReference type="OrthoDB" id="8300196at2759"/>
<proteinExistence type="predicted"/>
<sequence>MDFYKLGSFMNFSRKQLEQIPKEVLLACAPEEIALIWNKLPEHLKKDKDIIQYQYCTDHDETRGSEDVIDGPPPRKLFCCYCNIRDVQINAGEKESNDNFLNKFSTLLGICEQELKREHETIFRQKILAHFPNLRAEKCGREYTLTTINANLFSVLDKEDQDEDALAFQHFAKRLRRAITECKPSFNGSFEKNCEELCITAPLLGAVNTLLYGTATREDCRATQPALSICQLIILSYHQGMPKGHIVRNNKNREPPLPLYIGLSLHGKGREKTLIDELHQKAIDNIDHKTTSTTSRNEFHGTGISLFQLPEENSLSVDQKYKTSYADVESAGDRSVPELPDFYSSVPECVLPSKVPLSHCYADNVGNEMIISSNIEDIWKKGAPWLTHVHDTMAQDRTEDTPIVSWAAYYASLSTKAVVPANNAILPLFHEKATDPSMIKHAMNIVKNITQRLNRDQITVMCVDQQLYCICKHIQWQYPSEFGEELFVVMLGPLHIEKSFLAILGQYLENSGWNAVTGNSGVITSESAEGLLKVSNILKARAIHQVTACALYSLLFEAYELDDPAGITLEQWAAEKSKINPNFKYWYGLLNLEILALCFVKSIRDANFKLYKKSIAKMIPWYFLFEHQNYARWLPVHLADMIDLKAKVPSVNAEFESGKFVVPITDKKFAALGIDHAHKQNNA</sequence>
<gene>
    <name evidence="1" type="ORF">CEUTPL_LOCUS8956</name>
</gene>
<organism evidence="1 2">
    <name type="scientific">Ceutorhynchus assimilis</name>
    <name type="common">cabbage seed weevil</name>
    <dbReference type="NCBI Taxonomy" id="467358"/>
    <lineage>
        <taxon>Eukaryota</taxon>
        <taxon>Metazoa</taxon>
        <taxon>Ecdysozoa</taxon>
        <taxon>Arthropoda</taxon>
        <taxon>Hexapoda</taxon>
        <taxon>Insecta</taxon>
        <taxon>Pterygota</taxon>
        <taxon>Neoptera</taxon>
        <taxon>Endopterygota</taxon>
        <taxon>Coleoptera</taxon>
        <taxon>Polyphaga</taxon>
        <taxon>Cucujiformia</taxon>
        <taxon>Curculionidae</taxon>
        <taxon>Ceutorhynchinae</taxon>
        <taxon>Ceutorhynchus</taxon>
    </lineage>
</organism>
<name>A0A9N9QPP9_9CUCU</name>
<accession>A0A9N9QPP9</accession>
<dbReference type="EMBL" id="OU892280">
    <property type="protein sequence ID" value="CAG9768418.1"/>
    <property type="molecule type" value="Genomic_DNA"/>
</dbReference>
<reference evidence="1" key="1">
    <citation type="submission" date="2022-01" db="EMBL/GenBank/DDBJ databases">
        <authorList>
            <person name="King R."/>
        </authorList>
    </citation>
    <scope>NUCLEOTIDE SEQUENCE</scope>
</reference>
<keyword evidence="2" id="KW-1185">Reference proteome</keyword>
<dbReference type="Proteomes" id="UP001152799">
    <property type="component" value="Chromosome 4"/>
</dbReference>